<dbReference type="RefSeq" id="WP_345112487.1">
    <property type="nucleotide sequence ID" value="NZ_BAABDH010000028.1"/>
</dbReference>
<gene>
    <name evidence="2" type="ORF">GCM10022406_16460</name>
</gene>
<evidence type="ECO:0000313" key="2">
    <source>
        <dbReference type="EMBL" id="GAA3932239.1"/>
    </source>
</evidence>
<evidence type="ECO:0000256" key="1">
    <source>
        <dbReference type="SAM" id="MobiDB-lite"/>
    </source>
</evidence>
<organism evidence="2 3">
    <name type="scientific">Hymenobacter algoricola</name>
    <dbReference type="NCBI Taxonomy" id="486267"/>
    <lineage>
        <taxon>Bacteria</taxon>
        <taxon>Pseudomonadati</taxon>
        <taxon>Bacteroidota</taxon>
        <taxon>Cytophagia</taxon>
        <taxon>Cytophagales</taxon>
        <taxon>Hymenobacteraceae</taxon>
        <taxon>Hymenobacter</taxon>
    </lineage>
</organism>
<dbReference type="EMBL" id="BAABDH010000028">
    <property type="protein sequence ID" value="GAA3932239.1"/>
    <property type="molecule type" value="Genomic_DNA"/>
</dbReference>
<evidence type="ECO:0000313" key="3">
    <source>
        <dbReference type="Proteomes" id="UP001499909"/>
    </source>
</evidence>
<feature type="region of interest" description="Disordered" evidence="1">
    <location>
        <begin position="217"/>
        <end position="236"/>
    </location>
</feature>
<proteinExistence type="predicted"/>
<keyword evidence="3" id="KW-1185">Reference proteome</keyword>
<comment type="caution">
    <text evidence="2">The sequence shown here is derived from an EMBL/GenBank/DDBJ whole genome shotgun (WGS) entry which is preliminary data.</text>
</comment>
<accession>A0ABP7MYB4</accession>
<sequence>MKQTKPEDRQYAGPDSEMRQNMRTMHSHYLADLTAFTAFNPTFSAAFGTQWLMALEAADAAKPGAALRHELKEDTQAVDALMDKARTQVQALFYYVEQAFPNNPGRLDQYGKKQYAQARQKHDKMRALLPGALQAATRDQAQLTPHGFSAAKLADLRQLAQDLEAADTGQEMRKGTNTEGSDDYVRVQNAAYQFGQQVSRAAKVAFVASPVKQQLYRLSTAPGAEKTSQKPAAPAA</sequence>
<reference evidence="3" key="1">
    <citation type="journal article" date="2019" name="Int. J. Syst. Evol. Microbiol.">
        <title>The Global Catalogue of Microorganisms (GCM) 10K type strain sequencing project: providing services to taxonomists for standard genome sequencing and annotation.</title>
        <authorList>
            <consortium name="The Broad Institute Genomics Platform"/>
            <consortium name="The Broad Institute Genome Sequencing Center for Infectious Disease"/>
            <person name="Wu L."/>
            <person name="Ma J."/>
        </authorList>
    </citation>
    <scope>NUCLEOTIDE SEQUENCE [LARGE SCALE GENOMIC DNA]</scope>
    <source>
        <strain evidence="3">JCM 17214</strain>
    </source>
</reference>
<name>A0ABP7MYB4_9BACT</name>
<protein>
    <submittedName>
        <fullName evidence="2">Uncharacterized protein</fullName>
    </submittedName>
</protein>
<dbReference type="Proteomes" id="UP001499909">
    <property type="component" value="Unassembled WGS sequence"/>
</dbReference>